<sequence length="353" mass="41406">MRMALYVKGHNGNYWNEFADSLANSAQHSDITTFLPAAEYTFSHNIRLVYDDVICESNSRRLFKTYYRATFMKNLLALKRFQFTFCLCNRDDYMVDWELTWFTLNFSPVHDASFRVHHASRHYTFKFKLFLDDLPLLEKLKITCSNLYIDLLTCRSCCDRKEDLMHLILCTKCRTVMHQILQSYQNHLFSKLCKAGELADMDPTPMLRKLSSLSCWTISFANWSSYVLIWSCLPRIFIDLFVDLSIPRQSAIKVVTAIHNNFVQKLRTRIWNPRTYDKCKWEDVMNITFKLKTTLRPSNLPATLYVSFSSVPPLTHLVTLPDSRTDWIKSSMIQGLPWYNHFIGFYGSSNSAT</sequence>
<dbReference type="Proteomes" id="UP000247702">
    <property type="component" value="Unassembled WGS sequence"/>
</dbReference>
<evidence type="ECO:0000313" key="2">
    <source>
        <dbReference type="Proteomes" id="UP000247702"/>
    </source>
</evidence>
<evidence type="ECO:0000313" key="1">
    <source>
        <dbReference type="EMBL" id="GBB89084.1"/>
    </source>
</evidence>
<protein>
    <submittedName>
        <fullName evidence="1">Uncharacterized protein</fullName>
    </submittedName>
</protein>
<accession>A0A2Z6QV30</accession>
<organism evidence="1 2">
    <name type="scientific">Rhizophagus clarus</name>
    <dbReference type="NCBI Taxonomy" id="94130"/>
    <lineage>
        <taxon>Eukaryota</taxon>
        <taxon>Fungi</taxon>
        <taxon>Fungi incertae sedis</taxon>
        <taxon>Mucoromycota</taxon>
        <taxon>Glomeromycotina</taxon>
        <taxon>Glomeromycetes</taxon>
        <taxon>Glomerales</taxon>
        <taxon>Glomeraceae</taxon>
        <taxon>Rhizophagus</taxon>
    </lineage>
</organism>
<dbReference type="EMBL" id="BEXD01000641">
    <property type="protein sequence ID" value="GBB89084.1"/>
    <property type="molecule type" value="Genomic_DNA"/>
</dbReference>
<gene>
    <name evidence="1" type="ORF">RclHR1_15750004</name>
</gene>
<keyword evidence="2" id="KW-1185">Reference proteome</keyword>
<dbReference type="AlphaFoldDB" id="A0A2Z6QV30"/>
<proteinExistence type="predicted"/>
<reference evidence="1 2" key="1">
    <citation type="submission" date="2017-11" db="EMBL/GenBank/DDBJ databases">
        <title>The genome of Rhizophagus clarus HR1 reveals common genetic basis of auxotrophy among arbuscular mycorrhizal fungi.</title>
        <authorList>
            <person name="Kobayashi Y."/>
        </authorList>
    </citation>
    <scope>NUCLEOTIDE SEQUENCE [LARGE SCALE GENOMIC DNA]</scope>
    <source>
        <strain evidence="1 2">HR1</strain>
    </source>
</reference>
<name>A0A2Z6QV30_9GLOM</name>
<comment type="caution">
    <text evidence="1">The sequence shown here is derived from an EMBL/GenBank/DDBJ whole genome shotgun (WGS) entry which is preliminary data.</text>
</comment>